<keyword evidence="2" id="KW-0547">Nucleotide-binding</keyword>
<proteinExistence type="predicted"/>
<dbReference type="InterPro" id="IPR052093">
    <property type="entry name" value="HR_Repair_Mediator"/>
</dbReference>
<dbReference type="GO" id="GO:0005657">
    <property type="term" value="C:replication fork"/>
    <property type="evidence" value="ECO:0007669"/>
    <property type="project" value="TreeGrafter"/>
</dbReference>
<comment type="subcellular location">
    <subcellularLocation>
        <location evidence="1">Nucleus</location>
    </subcellularLocation>
</comment>
<evidence type="ECO:0000256" key="3">
    <source>
        <dbReference type="ARBA" id="ARBA00022763"/>
    </source>
</evidence>
<organism evidence="8 9">
    <name type="scientific">Tricholomella constricta</name>
    <dbReference type="NCBI Taxonomy" id="117010"/>
    <lineage>
        <taxon>Eukaryota</taxon>
        <taxon>Fungi</taxon>
        <taxon>Dikarya</taxon>
        <taxon>Basidiomycota</taxon>
        <taxon>Agaricomycotina</taxon>
        <taxon>Agaricomycetes</taxon>
        <taxon>Agaricomycetidae</taxon>
        <taxon>Agaricales</taxon>
        <taxon>Tricholomatineae</taxon>
        <taxon>Lyophyllaceae</taxon>
        <taxon>Tricholomella</taxon>
    </lineage>
</organism>
<comment type="caution">
    <text evidence="8">The sequence shown here is derived from an EMBL/GenBank/DDBJ whole genome shotgun (WGS) entry which is preliminary data.</text>
</comment>
<dbReference type="OrthoDB" id="5957327at2759"/>
<evidence type="ECO:0000256" key="6">
    <source>
        <dbReference type="ARBA" id="ARBA00023242"/>
    </source>
</evidence>
<dbReference type="SUPFAM" id="SSF52540">
    <property type="entry name" value="P-loop containing nucleoside triphosphate hydrolases"/>
    <property type="match status" value="1"/>
</dbReference>
<dbReference type="AlphaFoldDB" id="A0A8H5H9Q8"/>
<dbReference type="InterPro" id="IPR020588">
    <property type="entry name" value="RecA_ATP-bd"/>
</dbReference>
<evidence type="ECO:0000313" key="8">
    <source>
        <dbReference type="EMBL" id="KAF5379050.1"/>
    </source>
</evidence>
<evidence type="ECO:0000313" key="9">
    <source>
        <dbReference type="Proteomes" id="UP000565441"/>
    </source>
</evidence>
<dbReference type="GO" id="GO:0033063">
    <property type="term" value="C:Rad51B-Rad51C-Rad51D-XRCC2 complex"/>
    <property type="evidence" value="ECO:0007669"/>
    <property type="project" value="TreeGrafter"/>
</dbReference>
<dbReference type="GO" id="GO:0007131">
    <property type="term" value="P:reciprocal meiotic recombination"/>
    <property type="evidence" value="ECO:0007669"/>
    <property type="project" value="TreeGrafter"/>
</dbReference>
<dbReference type="PROSITE" id="PS50162">
    <property type="entry name" value="RECA_2"/>
    <property type="match status" value="1"/>
</dbReference>
<dbReference type="GO" id="GO:0008821">
    <property type="term" value="F:crossover junction DNA endonuclease activity"/>
    <property type="evidence" value="ECO:0007669"/>
    <property type="project" value="TreeGrafter"/>
</dbReference>
<dbReference type="GO" id="GO:0005524">
    <property type="term" value="F:ATP binding"/>
    <property type="evidence" value="ECO:0007669"/>
    <property type="project" value="UniProtKB-KW"/>
</dbReference>
<dbReference type="GO" id="GO:0140664">
    <property type="term" value="F:ATP-dependent DNA damage sensor activity"/>
    <property type="evidence" value="ECO:0007669"/>
    <property type="project" value="InterPro"/>
</dbReference>
<dbReference type="InterPro" id="IPR027417">
    <property type="entry name" value="P-loop_NTPase"/>
</dbReference>
<dbReference type="GO" id="GO:0000400">
    <property type="term" value="F:four-way junction DNA binding"/>
    <property type="evidence" value="ECO:0007669"/>
    <property type="project" value="TreeGrafter"/>
</dbReference>
<keyword evidence="4" id="KW-0067">ATP-binding</keyword>
<evidence type="ECO:0000256" key="4">
    <source>
        <dbReference type="ARBA" id="ARBA00022840"/>
    </source>
</evidence>
<dbReference type="GO" id="GO:0033065">
    <property type="term" value="C:Rad51C-XRCC3 complex"/>
    <property type="evidence" value="ECO:0007669"/>
    <property type="project" value="TreeGrafter"/>
</dbReference>
<evidence type="ECO:0000259" key="7">
    <source>
        <dbReference type="PROSITE" id="PS50162"/>
    </source>
</evidence>
<dbReference type="EMBL" id="JAACJP010000017">
    <property type="protein sequence ID" value="KAF5379050.1"/>
    <property type="molecule type" value="Genomic_DNA"/>
</dbReference>
<feature type="domain" description="RecA family profile 1" evidence="7">
    <location>
        <begin position="80"/>
        <end position="244"/>
    </location>
</feature>
<accession>A0A8H5H9Q8</accession>
<dbReference type="GO" id="GO:0000707">
    <property type="term" value="P:meiotic DNA recombinase assembly"/>
    <property type="evidence" value="ECO:0007669"/>
    <property type="project" value="TreeGrafter"/>
</dbReference>
<keyword evidence="3" id="KW-0227">DNA damage</keyword>
<keyword evidence="9" id="KW-1185">Reference proteome</keyword>
<dbReference type="PANTHER" id="PTHR46239">
    <property type="entry name" value="DNA REPAIR PROTEIN RAD51 HOMOLOG 3 RAD51C"/>
    <property type="match status" value="1"/>
</dbReference>
<protein>
    <recommendedName>
        <fullName evidence="7">RecA family profile 1 domain-containing protein</fullName>
    </recommendedName>
</protein>
<gene>
    <name evidence="8" type="ORF">D9615_005992</name>
</gene>
<dbReference type="Gene3D" id="3.40.50.300">
    <property type="entry name" value="P-loop containing nucleotide triphosphate hydrolases"/>
    <property type="match status" value="1"/>
</dbReference>
<keyword evidence="5" id="KW-0234">DNA repair</keyword>
<sequence length="278" mass="29390">MSSRLLSSLRLPATTLSLLTRAGYTTVQDLQSISAETLAQDLRIALPEAETILSSSHRSNPTQPLAPPTLTQSAASLANTAEKILTGFPPLNDILSGGLARGQILEISGPPGTPKEAIAINIAASFIGGGHEVIFLDSQNMTSPAILDNALRTSQNLPANYSRLLYHLSVQGLSELMIFIYNLPKLLESYPKAALLVLNSISFPFQASPSLSIPARTALLEKIKQVLTVVAATRNLTIVTTSQLSTKILNADGSSGNFDTGAKGVMVPQLGLESSVIF</sequence>
<reference evidence="8 9" key="1">
    <citation type="journal article" date="2020" name="ISME J.">
        <title>Uncovering the hidden diversity of litter-decomposition mechanisms in mushroom-forming fungi.</title>
        <authorList>
            <person name="Floudas D."/>
            <person name="Bentzer J."/>
            <person name="Ahren D."/>
            <person name="Johansson T."/>
            <person name="Persson P."/>
            <person name="Tunlid A."/>
        </authorList>
    </citation>
    <scope>NUCLEOTIDE SEQUENCE [LARGE SCALE GENOMIC DNA]</scope>
    <source>
        <strain evidence="8 9">CBS 661.87</strain>
    </source>
</reference>
<dbReference type="Proteomes" id="UP000565441">
    <property type="component" value="Unassembled WGS sequence"/>
</dbReference>
<evidence type="ECO:0000256" key="2">
    <source>
        <dbReference type="ARBA" id="ARBA00022741"/>
    </source>
</evidence>
<evidence type="ECO:0000256" key="5">
    <source>
        <dbReference type="ARBA" id="ARBA00023204"/>
    </source>
</evidence>
<keyword evidence="6" id="KW-0539">Nucleus</keyword>
<dbReference type="PANTHER" id="PTHR46239:SF1">
    <property type="entry name" value="DNA REPAIR PROTEIN RAD51 HOMOLOG 3"/>
    <property type="match status" value="1"/>
</dbReference>
<name>A0A8H5H9Q8_9AGAR</name>
<evidence type="ECO:0000256" key="1">
    <source>
        <dbReference type="ARBA" id="ARBA00004123"/>
    </source>
</evidence>